<reference evidence="1" key="2">
    <citation type="submission" date="2012-06" db="EMBL/GenBank/DDBJ databases">
        <authorList>
            <person name="Yu Y."/>
            <person name="Currie J."/>
            <person name="Lomeli R."/>
            <person name="Angelova A."/>
            <person name="Collura K."/>
            <person name="Wissotski M."/>
            <person name="Campos D."/>
            <person name="Kudrna D."/>
            <person name="Golser W."/>
            <person name="Ashely E."/>
            <person name="Descour A."/>
            <person name="Fernandes J."/>
            <person name="Soderlund C."/>
            <person name="Walbot V."/>
        </authorList>
    </citation>
    <scope>NUCLEOTIDE SEQUENCE</scope>
    <source>
        <strain evidence="1">B73</strain>
    </source>
</reference>
<sequence>MTRCSKTVAMANPRDHRQANAQDELASLRHTGSCTLYTISLHPPADDRIFTLRTLV</sequence>
<accession>C4J179</accession>
<dbReference type="AlphaFoldDB" id="C4J179"/>
<reference evidence="1" key="1">
    <citation type="journal article" date="2009" name="PLoS Genet.">
        <title>Sequencing, mapping, and analysis of 27,455 maize full-length cDNAs.</title>
        <authorList>
            <person name="Soderlund C."/>
            <person name="Descour A."/>
            <person name="Kudrna D."/>
            <person name="Bomhoff M."/>
            <person name="Boyd L."/>
            <person name="Currie J."/>
            <person name="Angelova A."/>
            <person name="Collura K."/>
            <person name="Wissotski M."/>
            <person name="Ashley E."/>
            <person name="Morrow D."/>
            <person name="Fernandes J."/>
            <person name="Walbot V."/>
            <person name="Yu Y."/>
        </authorList>
    </citation>
    <scope>NUCLEOTIDE SEQUENCE</scope>
    <source>
        <strain evidence="1">B73</strain>
    </source>
</reference>
<name>C4J179_MAIZE</name>
<organism evidence="1">
    <name type="scientific">Zea mays</name>
    <name type="common">Maize</name>
    <dbReference type="NCBI Taxonomy" id="4577"/>
    <lineage>
        <taxon>Eukaryota</taxon>
        <taxon>Viridiplantae</taxon>
        <taxon>Streptophyta</taxon>
        <taxon>Embryophyta</taxon>
        <taxon>Tracheophyta</taxon>
        <taxon>Spermatophyta</taxon>
        <taxon>Magnoliopsida</taxon>
        <taxon>Liliopsida</taxon>
        <taxon>Poales</taxon>
        <taxon>Poaceae</taxon>
        <taxon>PACMAD clade</taxon>
        <taxon>Panicoideae</taxon>
        <taxon>Andropogonodae</taxon>
        <taxon>Andropogoneae</taxon>
        <taxon>Tripsacinae</taxon>
        <taxon>Zea</taxon>
    </lineage>
</organism>
<evidence type="ECO:0000313" key="1">
    <source>
        <dbReference type="EMBL" id="ACR34929.1"/>
    </source>
</evidence>
<dbReference type="EMBL" id="BT084576">
    <property type="protein sequence ID" value="ACR34929.1"/>
    <property type="molecule type" value="mRNA"/>
</dbReference>
<proteinExistence type="evidence at transcript level"/>
<protein>
    <submittedName>
        <fullName evidence="1">Uncharacterized protein</fullName>
    </submittedName>
</protein>